<reference evidence="1 2" key="1">
    <citation type="submission" date="2023-02" db="EMBL/GenBank/DDBJ databases">
        <title>Description and genomic characterization of Microbulbifer bruguierae sp. nov., isolated from the sediment of mangrove plant Bruguiera sexangula.</title>
        <authorList>
            <person name="Long M."/>
        </authorList>
    </citation>
    <scope>NUCLEOTIDE SEQUENCE [LARGE SCALE GENOMIC DNA]</scope>
    <source>
        <strain evidence="1 2">H12</strain>
    </source>
</reference>
<gene>
    <name evidence="1" type="ORF">PVT68_14065</name>
</gene>
<evidence type="ECO:0000313" key="2">
    <source>
        <dbReference type="Proteomes" id="UP001236500"/>
    </source>
</evidence>
<proteinExistence type="predicted"/>
<sequence>MATDIKKRSTLLGLAGAVGALGMTAPVAGRARELFKTPEERALKAELVLQIHVELGETEDMGMSADGHRINYPIVGGHFSGRGLQGKVIPGGADMSVERNDGVTMINALYRLKTNDGDTIIIDNAGIWRPTEVGLKKMQSGAKLLAEDYYCLTTPKFKTPAGKHNWLTQNIFVGTIDDVSDNAVLIGCYLMNQIG</sequence>
<dbReference type="Gene3D" id="2.40.160.20">
    <property type="match status" value="1"/>
</dbReference>
<protein>
    <submittedName>
        <fullName evidence="1">DUF3237 family protein</fullName>
    </submittedName>
</protein>
<dbReference type="Proteomes" id="UP001236500">
    <property type="component" value="Chromosome"/>
</dbReference>
<dbReference type="PANTHER" id="PTHR37315:SF1">
    <property type="entry name" value="UPF0311 PROTEIN BLR7842"/>
    <property type="match status" value="1"/>
</dbReference>
<dbReference type="RefSeq" id="WP_280319070.1">
    <property type="nucleotide sequence ID" value="NZ_CP118605.1"/>
</dbReference>
<keyword evidence="2" id="KW-1185">Reference proteome</keyword>
<organism evidence="1 2">
    <name type="scientific">Microbulbifer bruguierae</name>
    <dbReference type="NCBI Taxonomy" id="3029061"/>
    <lineage>
        <taxon>Bacteria</taxon>
        <taxon>Pseudomonadati</taxon>
        <taxon>Pseudomonadota</taxon>
        <taxon>Gammaproteobacteria</taxon>
        <taxon>Cellvibrionales</taxon>
        <taxon>Microbulbiferaceae</taxon>
        <taxon>Microbulbifer</taxon>
    </lineage>
</organism>
<evidence type="ECO:0000313" key="1">
    <source>
        <dbReference type="EMBL" id="WGL15890.1"/>
    </source>
</evidence>
<dbReference type="PANTHER" id="PTHR37315">
    <property type="entry name" value="UPF0311 PROTEIN BLR7842"/>
    <property type="match status" value="1"/>
</dbReference>
<dbReference type="InterPro" id="IPR020915">
    <property type="entry name" value="UPF0311"/>
</dbReference>
<dbReference type="EMBL" id="CP118605">
    <property type="protein sequence ID" value="WGL15890.1"/>
    <property type="molecule type" value="Genomic_DNA"/>
</dbReference>
<dbReference type="Pfam" id="PF11578">
    <property type="entry name" value="DUF3237"/>
    <property type="match status" value="1"/>
</dbReference>
<accession>A0ABY8NBS3</accession>
<name>A0ABY8NBS3_9GAMM</name>